<dbReference type="Pfam" id="PF06073">
    <property type="entry name" value="DUF934"/>
    <property type="match status" value="1"/>
</dbReference>
<protein>
    <submittedName>
        <fullName evidence="1">Uncharacterized conserved protein, DUF934 family</fullName>
    </submittedName>
</protein>
<evidence type="ECO:0000313" key="2">
    <source>
        <dbReference type="Proteomes" id="UP000198889"/>
    </source>
</evidence>
<dbReference type="STRING" id="177413.SAMN05660859_3715"/>
<dbReference type="InterPro" id="IPR008318">
    <property type="entry name" value="UCP030820"/>
</dbReference>
<name>A0A1G4UC42_9HYPH</name>
<sequence length="170" mass="18761">MPLIEKGEIVADLYVRVADDEPLPEGVAVLIGIDRFLNEAEALKGRQAPVGVIWPNNRPIAEIAPHLGQLSLIALNFPSFRDGRAYSQARLLRERLGWTGPLRAIGNVLRDQFLLMERSGFDQIDAVKPADAAAFDEAVQAYTVFYQPATDARPSLLRQRLGRTLAGVRS</sequence>
<dbReference type="PIRSF" id="PIRSF030820">
    <property type="entry name" value="UCP030820"/>
    <property type="match status" value="1"/>
</dbReference>
<dbReference type="AlphaFoldDB" id="A0A1G4UC42"/>
<gene>
    <name evidence="1" type="ORF">SAMN05660859_3715</name>
</gene>
<proteinExistence type="predicted"/>
<dbReference type="EMBL" id="FMTP01000006">
    <property type="protein sequence ID" value="SCW91171.1"/>
    <property type="molecule type" value="Genomic_DNA"/>
</dbReference>
<evidence type="ECO:0000313" key="1">
    <source>
        <dbReference type="EMBL" id="SCW91171.1"/>
    </source>
</evidence>
<reference evidence="2" key="1">
    <citation type="submission" date="2016-10" db="EMBL/GenBank/DDBJ databases">
        <authorList>
            <person name="Varghese N."/>
            <person name="Submissions S."/>
        </authorList>
    </citation>
    <scope>NUCLEOTIDE SEQUENCE [LARGE SCALE GENOMIC DNA]</scope>
    <source>
        <strain evidence="2">CGMCC 1.1761</strain>
    </source>
</reference>
<accession>A0A1G4UC42</accession>
<dbReference type="RefSeq" id="WP_091442663.1">
    <property type="nucleotide sequence ID" value="NZ_FMTP01000006.1"/>
</dbReference>
<keyword evidence="2" id="KW-1185">Reference proteome</keyword>
<dbReference type="Proteomes" id="UP000198889">
    <property type="component" value="Unassembled WGS sequence"/>
</dbReference>
<organism evidence="1 2">
    <name type="scientific">Ancylobacter rudongensis</name>
    <dbReference type="NCBI Taxonomy" id="177413"/>
    <lineage>
        <taxon>Bacteria</taxon>
        <taxon>Pseudomonadati</taxon>
        <taxon>Pseudomonadota</taxon>
        <taxon>Alphaproteobacteria</taxon>
        <taxon>Hyphomicrobiales</taxon>
        <taxon>Xanthobacteraceae</taxon>
        <taxon>Ancylobacter</taxon>
    </lineage>
</organism>